<dbReference type="GO" id="GO:0005886">
    <property type="term" value="C:plasma membrane"/>
    <property type="evidence" value="ECO:0007669"/>
    <property type="project" value="TreeGrafter"/>
</dbReference>
<keyword evidence="3 9" id="KW-0808">Transferase</keyword>
<evidence type="ECO:0000256" key="5">
    <source>
        <dbReference type="ARBA" id="ARBA00022989"/>
    </source>
</evidence>
<reference evidence="10" key="1">
    <citation type="submission" date="2015-10" db="EMBL/GenBank/DDBJ databases">
        <title>Analysis of five complete genome sequences for members of the class Peribacteria in the recently recognized Peregrinibacteria bacterial phylum.</title>
        <authorList>
            <person name="Anantharaman K."/>
            <person name="Brown C.T."/>
            <person name="Burstein D."/>
            <person name="Castelle C.J."/>
            <person name="Probst A.J."/>
            <person name="Thomas B.C."/>
            <person name="Williams K.H."/>
            <person name="Banfield J.F."/>
        </authorList>
    </citation>
    <scope>NUCLEOTIDE SEQUENCE [LARGE SCALE GENOMIC DNA]</scope>
</reference>
<feature type="domain" description="Glycosyltransferase 2-like" evidence="8">
    <location>
        <begin position="5"/>
        <end position="166"/>
    </location>
</feature>
<keyword evidence="4 7" id="KW-0812">Transmembrane</keyword>
<dbReference type="GO" id="GO:0016757">
    <property type="term" value="F:glycosyltransferase activity"/>
    <property type="evidence" value="ECO:0007669"/>
    <property type="project" value="UniProtKB-KW"/>
</dbReference>
<protein>
    <submittedName>
        <fullName evidence="9">Dolichol-phosphate mannosyltransferase</fullName>
    </submittedName>
</protein>
<dbReference type="KEGG" id="prf:PeribacterA2_0729"/>
<dbReference type="InterPro" id="IPR001173">
    <property type="entry name" value="Glyco_trans_2-like"/>
</dbReference>
<keyword evidence="2 9" id="KW-0328">Glycosyltransferase</keyword>
<reference evidence="9 10" key="2">
    <citation type="journal article" date="2016" name="PeerJ">
        <title>Analysis of five complete genome sequences for members of the class Peribacteria in the recently recognized Peregrinibacteria bacterial phylum.</title>
        <authorList>
            <person name="Anantharaman K."/>
            <person name="Brown C.T."/>
            <person name="Burstein D."/>
            <person name="Castelle C.J."/>
            <person name="Probst A.J."/>
            <person name="Thomas B.C."/>
            <person name="Williams K.H."/>
            <person name="Banfield J.F."/>
        </authorList>
    </citation>
    <scope>NUCLEOTIDE SEQUENCE [LARGE SCALE GENOMIC DNA]</scope>
    <source>
        <strain evidence="9">RIFOXYD1_FULL_PER-ii_59_16</strain>
    </source>
</reference>
<evidence type="ECO:0000313" key="9">
    <source>
        <dbReference type="EMBL" id="ALM13402.1"/>
    </source>
</evidence>
<evidence type="ECO:0000256" key="7">
    <source>
        <dbReference type="SAM" id="Phobius"/>
    </source>
</evidence>
<organism evidence="9 10">
    <name type="scientific">Candidatus Peribacter riflensis</name>
    <dbReference type="NCBI Taxonomy" id="1735162"/>
    <lineage>
        <taxon>Bacteria</taxon>
        <taxon>Candidatus Peregrinibacteriota</taxon>
        <taxon>Candidatus Peribacteria</taxon>
        <taxon>Candidatus Peribacterales</taxon>
        <taxon>Candidatus Peribacteraceae</taxon>
        <taxon>Candidatus Peribacter</taxon>
    </lineage>
</organism>
<dbReference type="Pfam" id="PF00535">
    <property type="entry name" value="Glycos_transf_2"/>
    <property type="match status" value="1"/>
</dbReference>
<dbReference type="AlphaFoldDB" id="A0A0S1SWM1"/>
<dbReference type="STRING" id="1735162.PeribacterB2_0730"/>
<accession>A0A0S1SLS8</accession>
<evidence type="ECO:0000256" key="4">
    <source>
        <dbReference type="ARBA" id="ARBA00022692"/>
    </source>
</evidence>
<dbReference type="Proteomes" id="UP000069135">
    <property type="component" value="Chromosome"/>
</dbReference>
<evidence type="ECO:0000256" key="6">
    <source>
        <dbReference type="ARBA" id="ARBA00023136"/>
    </source>
</evidence>
<accession>A0A0S1SIJ5</accession>
<keyword evidence="6 7" id="KW-0472">Membrane</keyword>
<gene>
    <name evidence="9" type="ORF">PeribacterD1_0730</name>
</gene>
<feature type="transmembrane region" description="Helical" evidence="7">
    <location>
        <begin position="229"/>
        <end position="252"/>
    </location>
</feature>
<dbReference type="Gene3D" id="3.90.550.10">
    <property type="entry name" value="Spore Coat Polysaccharide Biosynthesis Protein SpsA, Chain A"/>
    <property type="match status" value="1"/>
</dbReference>
<name>A0A0S1SWM1_9BACT</name>
<evidence type="ECO:0000313" key="10">
    <source>
        <dbReference type="Proteomes" id="UP000069135"/>
    </source>
</evidence>
<comment type="subcellular location">
    <subcellularLocation>
        <location evidence="1">Membrane</location>
        <topology evidence="1">Multi-pass membrane protein</topology>
    </subcellularLocation>
</comment>
<accession>A0A0S1SPC5</accession>
<sequence>MASVSIVIPAHNEAPILRQCCEQITQVMEQLRTPYEIIIVDDGSTDGTAQCIQELHRRVPQIRGLVFSRNFGQQPALIAGMRHARGDAVITMDADLQHPPSLLPEMIRCWKEGHNIVYTIREHTDDVSWLKKSSSKFFYRIFNLMCERSIPANAADFRLLDRRVVDTMALFPERSFFLRELAEWIGFSQVGIPYRAGKRGGGTTKYTLKKMGSMAIHHLFLSSTVPLRLILTMGILCMALSMVYGFVILGRWASGSAIPGWTSVILSVNVFGSLMLISIGIVGKYLAIIFHEMKRRPLYIIAEQIGSALPDHDEAACDSKIFAMAGSAVSTR</sequence>
<evidence type="ECO:0000256" key="3">
    <source>
        <dbReference type="ARBA" id="ARBA00022679"/>
    </source>
</evidence>
<dbReference type="EMBL" id="CP013065">
    <property type="protein sequence ID" value="ALM13402.1"/>
    <property type="molecule type" value="Genomic_DNA"/>
</dbReference>
<proteinExistence type="predicted"/>
<dbReference type="InterPro" id="IPR050256">
    <property type="entry name" value="Glycosyltransferase_2"/>
</dbReference>
<dbReference type="InterPro" id="IPR029044">
    <property type="entry name" value="Nucleotide-diphossugar_trans"/>
</dbReference>
<dbReference type="PANTHER" id="PTHR48090:SF1">
    <property type="entry name" value="PROPHAGE BACTOPRENOL GLUCOSYL TRANSFERASE HOMOLOG"/>
    <property type="match status" value="1"/>
</dbReference>
<accession>A0A0S1SWM1</accession>
<evidence type="ECO:0000256" key="1">
    <source>
        <dbReference type="ARBA" id="ARBA00004141"/>
    </source>
</evidence>
<accession>A0A0S1SNB9</accession>
<feature type="transmembrane region" description="Helical" evidence="7">
    <location>
        <begin position="264"/>
        <end position="287"/>
    </location>
</feature>
<dbReference type="PANTHER" id="PTHR48090">
    <property type="entry name" value="UNDECAPRENYL-PHOSPHATE 4-DEOXY-4-FORMAMIDO-L-ARABINOSE TRANSFERASE-RELATED"/>
    <property type="match status" value="1"/>
</dbReference>
<dbReference type="CDD" id="cd04187">
    <property type="entry name" value="DPM1_like_bac"/>
    <property type="match status" value="1"/>
</dbReference>
<dbReference type="SUPFAM" id="SSF53448">
    <property type="entry name" value="Nucleotide-diphospho-sugar transferases"/>
    <property type="match status" value="1"/>
</dbReference>
<evidence type="ECO:0000256" key="2">
    <source>
        <dbReference type="ARBA" id="ARBA00022676"/>
    </source>
</evidence>
<evidence type="ECO:0000259" key="8">
    <source>
        <dbReference type="Pfam" id="PF00535"/>
    </source>
</evidence>
<keyword evidence="5 7" id="KW-1133">Transmembrane helix</keyword>